<dbReference type="InParanoid" id="G8ZNN9"/>
<dbReference type="HOGENOM" id="CLU_054785_1_1_1"/>
<name>G8ZNN9_TORDE</name>
<feature type="transmembrane region" description="Helical" evidence="7">
    <location>
        <begin position="120"/>
        <end position="144"/>
    </location>
</feature>
<evidence type="ECO:0000256" key="5">
    <source>
        <dbReference type="ARBA" id="ARBA00023136"/>
    </source>
</evidence>
<accession>G8ZNN9</accession>
<evidence type="ECO:0000256" key="7">
    <source>
        <dbReference type="SAM" id="Phobius"/>
    </source>
</evidence>
<evidence type="ECO:0000313" key="8">
    <source>
        <dbReference type="EMBL" id="CCE90233.1"/>
    </source>
</evidence>
<dbReference type="GO" id="GO:0005886">
    <property type="term" value="C:plasma membrane"/>
    <property type="evidence" value="ECO:0007669"/>
    <property type="project" value="EnsemblFungi"/>
</dbReference>
<dbReference type="PANTHER" id="PTHR28286:SF1">
    <property type="entry name" value="30 KDA HEAT SHOCK PROTEIN-RELATED"/>
    <property type="match status" value="1"/>
</dbReference>
<dbReference type="InterPro" id="IPR043476">
    <property type="entry name" value="Yro2-like_7TM"/>
</dbReference>
<feature type="transmembrane region" description="Helical" evidence="7">
    <location>
        <begin position="32"/>
        <end position="52"/>
    </location>
</feature>
<comment type="subcellular location">
    <subcellularLocation>
        <location evidence="1">Membrane</location>
        <topology evidence="1">Multi-pass membrane protein</topology>
    </subcellularLocation>
</comment>
<dbReference type="GO" id="GO:0005783">
    <property type="term" value="C:endoplasmic reticulum"/>
    <property type="evidence" value="ECO:0007669"/>
    <property type="project" value="TreeGrafter"/>
</dbReference>
<reference evidence="8 9" key="1">
    <citation type="journal article" date="2011" name="Proc. Natl. Acad. Sci. U.S.A.">
        <title>Evolutionary erosion of yeast sex chromosomes by mating-type switching accidents.</title>
        <authorList>
            <person name="Gordon J.L."/>
            <person name="Armisen D."/>
            <person name="Proux-Wera E."/>
            <person name="Oheigeartaigh S.S."/>
            <person name="Byrne K.P."/>
            <person name="Wolfe K.H."/>
        </authorList>
    </citation>
    <scope>NUCLEOTIDE SEQUENCE [LARGE SCALE GENOMIC DNA]</scope>
    <source>
        <strain evidence="9">ATCC 10662 / CBS 1146 / NBRC 0425 / NCYC 2629 / NRRL Y-866</strain>
    </source>
</reference>
<dbReference type="PANTHER" id="PTHR28286">
    <property type="match status" value="1"/>
</dbReference>
<dbReference type="SMART" id="SM01021">
    <property type="entry name" value="Bac_rhodopsin"/>
    <property type="match status" value="1"/>
</dbReference>
<dbReference type="KEGG" id="tdl:TDEL_0B01040"/>
<dbReference type="Pfam" id="PF01036">
    <property type="entry name" value="Bac_rhodopsin"/>
    <property type="match status" value="1"/>
</dbReference>
<evidence type="ECO:0000256" key="3">
    <source>
        <dbReference type="ARBA" id="ARBA00022692"/>
    </source>
</evidence>
<dbReference type="InterPro" id="IPR001425">
    <property type="entry name" value="Arc/bac/fun_rhodopsins"/>
</dbReference>
<dbReference type="SUPFAM" id="SSF81321">
    <property type="entry name" value="Family A G protein-coupled receptor-like"/>
    <property type="match status" value="1"/>
</dbReference>
<feature type="transmembrane region" description="Helical" evidence="7">
    <location>
        <begin position="64"/>
        <end position="83"/>
    </location>
</feature>
<dbReference type="Gene3D" id="1.20.1070.10">
    <property type="entry name" value="Rhodopsin 7-helix transmembrane proteins"/>
    <property type="match status" value="1"/>
</dbReference>
<keyword evidence="5 7" id="KW-0472">Membrane</keyword>
<proteinExistence type="inferred from homology"/>
<evidence type="ECO:0000256" key="2">
    <source>
        <dbReference type="ARBA" id="ARBA00008130"/>
    </source>
</evidence>
<dbReference type="RefSeq" id="XP_003679444.1">
    <property type="nucleotide sequence ID" value="XM_003679396.1"/>
</dbReference>
<evidence type="ECO:0000313" key="9">
    <source>
        <dbReference type="Proteomes" id="UP000005627"/>
    </source>
</evidence>
<feature type="transmembrane region" description="Helical" evidence="7">
    <location>
        <begin position="156"/>
        <end position="178"/>
    </location>
</feature>
<dbReference type="GeneID" id="11503443"/>
<sequence>MVYYLKAGGNQAVNVNQPTGLDYHITREGSSWLWAVTSVFGLATIIYAILFFVAERKSASLTRYALAAPFLISFFMFFFYFTYASNLGWTGIQAQFNHVTVNNPVTGLTPGVRQIFYSRYVAWFLSWPLVLYLLELSSVSTTVLQNDTFSVLDTMHTLLVQTFASYFWIISLLVGALIRSSYKWGYFTFGAVSMLVLQGIIIRRQFVSLRTRAFNGAMLGLILLIVWLYFICWGVSEGGNRIQPDSEAVFYGILDLIVFCVYPAYMLFIVSRFGKWPSFSWRGGFARRDEEGAYNDKPSGPTSIRQSGETAVPHNNTTGAATGPATTGPTVTTGRTVTTTTTTGDGAPAPSTAADVPEERAVTPGQTY</sequence>
<feature type="transmembrane region" description="Helical" evidence="7">
    <location>
        <begin position="248"/>
        <end position="270"/>
    </location>
</feature>
<gene>
    <name evidence="8" type="primary">TDEL0B01040</name>
    <name evidence="8" type="ORF">TDEL_0B01040</name>
</gene>
<feature type="transmembrane region" description="Helical" evidence="7">
    <location>
        <begin position="184"/>
        <end position="202"/>
    </location>
</feature>
<keyword evidence="3 7" id="KW-0812">Transmembrane</keyword>
<evidence type="ECO:0000256" key="6">
    <source>
        <dbReference type="SAM" id="MobiDB-lite"/>
    </source>
</evidence>
<feature type="compositionally biased region" description="Polar residues" evidence="6">
    <location>
        <begin position="300"/>
        <end position="316"/>
    </location>
</feature>
<protein>
    <recommendedName>
        <fullName evidence="10">30 kDa heat shock protein</fullName>
    </recommendedName>
</protein>
<dbReference type="CDD" id="cd15239">
    <property type="entry name" value="7tm_YRO2_fungal-like"/>
    <property type="match status" value="1"/>
</dbReference>
<evidence type="ECO:0008006" key="10">
    <source>
        <dbReference type="Google" id="ProtNLM"/>
    </source>
</evidence>
<dbReference type="FunCoup" id="G8ZNN9">
    <property type="interactions" value="78"/>
</dbReference>
<dbReference type="EMBL" id="HE616743">
    <property type="protein sequence ID" value="CCE90233.1"/>
    <property type="molecule type" value="Genomic_DNA"/>
</dbReference>
<dbReference type="FunFam" id="1.20.1070.10:FF:000160">
    <property type="entry name" value="Related to Opsin-1"/>
    <property type="match status" value="1"/>
</dbReference>
<keyword evidence="9" id="KW-1185">Reference proteome</keyword>
<feature type="region of interest" description="Disordered" evidence="6">
    <location>
        <begin position="290"/>
        <end position="368"/>
    </location>
</feature>
<organism evidence="8 9">
    <name type="scientific">Torulaspora delbrueckii</name>
    <name type="common">Yeast</name>
    <name type="synonym">Candida colliculosa</name>
    <dbReference type="NCBI Taxonomy" id="4950"/>
    <lineage>
        <taxon>Eukaryota</taxon>
        <taxon>Fungi</taxon>
        <taxon>Dikarya</taxon>
        <taxon>Ascomycota</taxon>
        <taxon>Saccharomycotina</taxon>
        <taxon>Saccharomycetes</taxon>
        <taxon>Saccharomycetales</taxon>
        <taxon>Saccharomycetaceae</taxon>
        <taxon>Torulaspora</taxon>
    </lineage>
</organism>
<feature type="compositionally biased region" description="Low complexity" evidence="6">
    <location>
        <begin position="317"/>
        <end position="354"/>
    </location>
</feature>
<keyword evidence="4 7" id="KW-1133">Transmembrane helix</keyword>
<evidence type="ECO:0000256" key="4">
    <source>
        <dbReference type="ARBA" id="ARBA00022989"/>
    </source>
</evidence>
<comment type="similarity">
    <text evidence="2">Belongs to the archaeal/bacterial/fungal opsin family.</text>
</comment>
<dbReference type="AlphaFoldDB" id="G8ZNN9"/>
<dbReference type="Proteomes" id="UP000005627">
    <property type="component" value="Chromosome 2"/>
</dbReference>
<dbReference type="OrthoDB" id="536545at2759"/>
<dbReference type="eggNOG" id="ENOG502QZWT">
    <property type="taxonomic scope" value="Eukaryota"/>
</dbReference>
<evidence type="ECO:0000256" key="1">
    <source>
        <dbReference type="ARBA" id="ARBA00004141"/>
    </source>
</evidence>
<feature type="transmembrane region" description="Helical" evidence="7">
    <location>
        <begin position="214"/>
        <end position="236"/>
    </location>
</feature>